<gene>
    <name evidence="1" type="ORF">IF1G_04320</name>
</gene>
<name>A0A545V5T9_9HYPO</name>
<dbReference type="AlphaFoldDB" id="A0A545V5T9"/>
<dbReference type="EMBL" id="SPUK01000005">
    <property type="protein sequence ID" value="TQV97080.1"/>
    <property type="molecule type" value="Genomic_DNA"/>
</dbReference>
<keyword evidence="2" id="KW-1185">Reference proteome</keyword>
<evidence type="ECO:0000313" key="1">
    <source>
        <dbReference type="EMBL" id="TQV97080.1"/>
    </source>
</evidence>
<accession>A0A545V5T9</accession>
<reference evidence="1 2" key="1">
    <citation type="journal article" date="2019" name="Appl. Microbiol. Biotechnol.">
        <title>Genome sequence of Isaria javanica and comparative genome analysis insights into family S53 peptidase evolution in fungal entomopathogens.</title>
        <authorList>
            <person name="Lin R."/>
            <person name="Zhang X."/>
            <person name="Xin B."/>
            <person name="Zou M."/>
            <person name="Gao Y."/>
            <person name="Qin F."/>
            <person name="Hu Q."/>
            <person name="Xie B."/>
            <person name="Cheng X."/>
        </authorList>
    </citation>
    <scope>NUCLEOTIDE SEQUENCE [LARGE SCALE GENOMIC DNA]</scope>
    <source>
        <strain evidence="1 2">IJ1G</strain>
    </source>
</reference>
<protein>
    <submittedName>
        <fullName evidence="1">Uncharacterized protein</fullName>
    </submittedName>
</protein>
<comment type="caution">
    <text evidence="1">The sequence shown here is derived from an EMBL/GenBank/DDBJ whole genome shotgun (WGS) entry which is preliminary data.</text>
</comment>
<sequence>MEAQRDRVVVGLEKGGDWEEGGRFYWEPIISFLLLSLAGPYKQETKGLGVVCAVRCFFARIRVIVIRSRFRLCSCSAQKDDKIMNKIKHPRCLLLSPPFPPGQPSQQDRKTTLPPLGIAQRGLVIPNDWSLLDRGPLWRFEAGLAFFFPSVSHSCPFCYFCEAEAEGGCRLGREKRESVPD</sequence>
<evidence type="ECO:0000313" key="2">
    <source>
        <dbReference type="Proteomes" id="UP000315783"/>
    </source>
</evidence>
<proteinExistence type="predicted"/>
<organism evidence="1 2">
    <name type="scientific">Cordyceps javanica</name>
    <dbReference type="NCBI Taxonomy" id="43265"/>
    <lineage>
        <taxon>Eukaryota</taxon>
        <taxon>Fungi</taxon>
        <taxon>Dikarya</taxon>
        <taxon>Ascomycota</taxon>
        <taxon>Pezizomycotina</taxon>
        <taxon>Sordariomycetes</taxon>
        <taxon>Hypocreomycetidae</taxon>
        <taxon>Hypocreales</taxon>
        <taxon>Cordycipitaceae</taxon>
        <taxon>Cordyceps</taxon>
    </lineage>
</organism>
<dbReference type="Proteomes" id="UP000315783">
    <property type="component" value="Unassembled WGS sequence"/>
</dbReference>